<dbReference type="Proteomes" id="UP000652761">
    <property type="component" value="Unassembled WGS sequence"/>
</dbReference>
<evidence type="ECO:0000313" key="1">
    <source>
        <dbReference type="EMBL" id="MQL91565.1"/>
    </source>
</evidence>
<name>A0A843V6S3_COLES</name>
<sequence length="70" mass="7597">LSRRTPRRRLGASSAALKHLAFLRGEKAPQGAAKAAKAHAKGAWARLDPLGIHKYHVRGTLENNSYLVPS</sequence>
<protein>
    <submittedName>
        <fullName evidence="1">Uncharacterized protein</fullName>
    </submittedName>
</protein>
<comment type="caution">
    <text evidence="1">The sequence shown here is derived from an EMBL/GenBank/DDBJ whole genome shotgun (WGS) entry which is preliminary data.</text>
</comment>
<feature type="non-terminal residue" evidence="1">
    <location>
        <position position="1"/>
    </location>
</feature>
<keyword evidence="2" id="KW-1185">Reference proteome</keyword>
<dbReference type="EMBL" id="NMUH01001355">
    <property type="protein sequence ID" value="MQL91565.1"/>
    <property type="molecule type" value="Genomic_DNA"/>
</dbReference>
<evidence type="ECO:0000313" key="2">
    <source>
        <dbReference type="Proteomes" id="UP000652761"/>
    </source>
</evidence>
<organism evidence="1 2">
    <name type="scientific">Colocasia esculenta</name>
    <name type="common">Wild taro</name>
    <name type="synonym">Arum esculentum</name>
    <dbReference type="NCBI Taxonomy" id="4460"/>
    <lineage>
        <taxon>Eukaryota</taxon>
        <taxon>Viridiplantae</taxon>
        <taxon>Streptophyta</taxon>
        <taxon>Embryophyta</taxon>
        <taxon>Tracheophyta</taxon>
        <taxon>Spermatophyta</taxon>
        <taxon>Magnoliopsida</taxon>
        <taxon>Liliopsida</taxon>
        <taxon>Araceae</taxon>
        <taxon>Aroideae</taxon>
        <taxon>Colocasieae</taxon>
        <taxon>Colocasia</taxon>
    </lineage>
</organism>
<reference evidence="1" key="1">
    <citation type="submission" date="2017-07" db="EMBL/GenBank/DDBJ databases">
        <title>Taro Niue Genome Assembly and Annotation.</title>
        <authorList>
            <person name="Atibalentja N."/>
            <person name="Keating K."/>
            <person name="Fields C.J."/>
        </authorList>
    </citation>
    <scope>NUCLEOTIDE SEQUENCE</scope>
    <source>
        <strain evidence="1">Niue_2</strain>
        <tissue evidence="1">Leaf</tissue>
    </source>
</reference>
<dbReference type="AlphaFoldDB" id="A0A843V6S3"/>
<proteinExistence type="predicted"/>
<gene>
    <name evidence="1" type="ORF">Taro_024180</name>
</gene>
<feature type="non-terminal residue" evidence="1">
    <location>
        <position position="70"/>
    </location>
</feature>
<accession>A0A843V6S3</accession>